<dbReference type="SUPFAM" id="SSF55031">
    <property type="entry name" value="Bacterial exopeptidase dimerisation domain"/>
    <property type="match status" value="1"/>
</dbReference>
<keyword evidence="7" id="KW-0479">Metal-binding</keyword>
<keyword evidence="9" id="KW-0862">Zinc</keyword>
<evidence type="ECO:0000256" key="10">
    <source>
        <dbReference type="ARBA" id="ARBA00023285"/>
    </source>
</evidence>
<sequence length="375" mass="41049">MHRAVTITRDLIAIPSVNAMGKAHSAPEIYSERKMAFYLLRFLAGLGLETEIIAADEQHPNIMARMEGETDETVLLEAHMDTVSHLNMTIDPFDPKIENERLYGRGSCDTKASLATYLYAMEWLVKHKVKPKRNLILLAVHNEEYNFGGIRECVEKGLKADYALVGEPTSLNIIHAHKGVCRFTLETKGKNAHGALPWLGENAIYGMADVLQAIKSYEKSLKRLVHPDLGCATINVGTIEGGLAVNIVPDRCRLRIDRRLLPGETAASVIAGLKKALPENVPLTVSGAELFAPAVHTPRTSRVCALVEDACRRAGVETRYETAHFATDASVLSAAGIPAVVFGPGSIEQAHTPDEYIETEQIEKAAAIILNLLRE</sequence>
<dbReference type="GO" id="GO:0046872">
    <property type="term" value="F:metal ion binding"/>
    <property type="evidence" value="ECO:0007669"/>
    <property type="project" value="UniProtKB-KW"/>
</dbReference>
<dbReference type="GO" id="GO:0009014">
    <property type="term" value="F:succinyl-diaminopimelate desuccinylase activity"/>
    <property type="evidence" value="ECO:0007669"/>
    <property type="project" value="UniProtKB-EC"/>
</dbReference>
<feature type="domain" description="Peptidase M20 dimerisation" evidence="12">
    <location>
        <begin position="176"/>
        <end position="279"/>
    </location>
</feature>
<evidence type="ECO:0000256" key="11">
    <source>
        <dbReference type="ARBA" id="ARBA00051301"/>
    </source>
</evidence>
<evidence type="ECO:0000256" key="9">
    <source>
        <dbReference type="ARBA" id="ARBA00022833"/>
    </source>
</evidence>
<dbReference type="Gene3D" id="3.30.70.360">
    <property type="match status" value="1"/>
</dbReference>
<dbReference type="EC" id="3.5.1.18" evidence="5"/>
<dbReference type="GO" id="GO:0009089">
    <property type="term" value="P:lysine biosynthetic process via diaminopimelate"/>
    <property type="evidence" value="ECO:0007669"/>
    <property type="project" value="UniProtKB-UniPathway"/>
</dbReference>
<comment type="pathway">
    <text evidence="3">Amino-acid biosynthesis; L-lysine biosynthesis via DAP pathway; LL-2,6-diaminopimelate from (S)-tetrahydrodipicolinate (succinylase route): step 3/3.</text>
</comment>
<dbReference type="InterPro" id="IPR001261">
    <property type="entry name" value="ArgE/DapE_CS"/>
</dbReference>
<dbReference type="NCBIfam" id="TIGR01910">
    <property type="entry name" value="DapE-ArgE"/>
    <property type="match status" value="1"/>
</dbReference>
<proteinExistence type="inferred from homology"/>
<evidence type="ECO:0000256" key="4">
    <source>
        <dbReference type="ARBA" id="ARBA00006247"/>
    </source>
</evidence>
<evidence type="ECO:0000256" key="7">
    <source>
        <dbReference type="ARBA" id="ARBA00022723"/>
    </source>
</evidence>
<dbReference type="InterPro" id="IPR050072">
    <property type="entry name" value="Peptidase_M20A"/>
</dbReference>
<dbReference type="PROSITE" id="PS00759">
    <property type="entry name" value="ARGE_DAPE_CPG2_2"/>
    <property type="match status" value="1"/>
</dbReference>
<dbReference type="SUPFAM" id="SSF53187">
    <property type="entry name" value="Zn-dependent exopeptidases"/>
    <property type="match status" value="1"/>
</dbReference>
<dbReference type="InterPro" id="IPR002933">
    <property type="entry name" value="Peptidase_M20"/>
</dbReference>
<comment type="catalytic activity">
    <reaction evidence="11">
        <text>N-succinyl-(2S,6S)-2,6-diaminopimelate + H2O = (2S,6S)-2,6-diaminopimelate + succinate</text>
        <dbReference type="Rhea" id="RHEA:22608"/>
        <dbReference type="ChEBI" id="CHEBI:15377"/>
        <dbReference type="ChEBI" id="CHEBI:30031"/>
        <dbReference type="ChEBI" id="CHEBI:57609"/>
        <dbReference type="ChEBI" id="CHEBI:58087"/>
        <dbReference type="EC" id="3.5.1.18"/>
    </reaction>
</comment>
<comment type="similarity">
    <text evidence="4">Belongs to the peptidase M20A family.</text>
</comment>
<evidence type="ECO:0000256" key="2">
    <source>
        <dbReference type="ARBA" id="ARBA00001947"/>
    </source>
</evidence>
<evidence type="ECO:0000313" key="13">
    <source>
        <dbReference type="EMBL" id="HED11088.1"/>
    </source>
</evidence>
<name>A0A7V1LN83_CALAY</name>
<dbReference type="Pfam" id="PF07687">
    <property type="entry name" value="M20_dimer"/>
    <property type="match status" value="1"/>
</dbReference>
<dbReference type="EMBL" id="DRLD01000283">
    <property type="protein sequence ID" value="HED11088.1"/>
    <property type="molecule type" value="Genomic_DNA"/>
</dbReference>
<dbReference type="UniPathway" id="UPA00034">
    <property type="reaction ID" value="UER00021"/>
</dbReference>
<evidence type="ECO:0000256" key="5">
    <source>
        <dbReference type="ARBA" id="ARBA00011921"/>
    </source>
</evidence>
<gene>
    <name evidence="13" type="ORF">ENJ10_10400</name>
</gene>
<dbReference type="PANTHER" id="PTHR43808">
    <property type="entry name" value="ACETYLORNITHINE DEACETYLASE"/>
    <property type="match status" value="1"/>
</dbReference>
<organism evidence="13">
    <name type="scientific">Caldithrix abyssi</name>
    <dbReference type="NCBI Taxonomy" id="187145"/>
    <lineage>
        <taxon>Bacteria</taxon>
        <taxon>Pseudomonadati</taxon>
        <taxon>Calditrichota</taxon>
        <taxon>Calditrichia</taxon>
        <taxon>Calditrichales</taxon>
        <taxon>Calditrichaceae</taxon>
        <taxon>Caldithrix</taxon>
    </lineage>
</organism>
<evidence type="ECO:0000256" key="6">
    <source>
        <dbReference type="ARBA" id="ARBA00016853"/>
    </source>
</evidence>
<dbReference type="Gene3D" id="3.40.630.10">
    <property type="entry name" value="Zn peptidases"/>
    <property type="match status" value="1"/>
</dbReference>
<dbReference type="Proteomes" id="UP000886005">
    <property type="component" value="Unassembled WGS sequence"/>
</dbReference>
<dbReference type="Pfam" id="PF01546">
    <property type="entry name" value="Peptidase_M20"/>
    <property type="match status" value="1"/>
</dbReference>
<dbReference type="InterPro" id="IPR011650">
    <property type="entry name" value="Peptidase_M20_dimer"/>
</dbReference>
<keyword evidence="8" id="KW-0378">Hydrolase</keyword>
<dbReference type="PROSITE" id="PS00758">
    <property type="entry name" value="ARGE_DAPE_CPG2_1"/>
    <property type="match status" value="1"/>
</dbReference>
<comment type="cofactor">
    <cofactor evidence="2">
        <name>Zn(2+)</name>
        <dbReference type="ChEBI" id="CHEBI:29105"/>
    </cofactor>
</comment>
<protein>
    <recommendedName>
        <fullName evidence="6">Probable succinyl-diaminopimelate desuccinylase</fullName>
        <ecNumber evidence="5">3.5.1.18</ecNumber>
    </recommendedName>
</protein>
<dbReference type="InterPro" id="IPR010182">
    <property type="entry name" value="ArgE/DapE"/>
</dbReference>
<keyword evidence="10" id="KW-0170">Cobalt</keyword>
<reference evidence="13" key="1">
    <citation type="journal article" date="2020" name="mSystems">
        <title>Genome- and Community-Level Interaction Insights into Carbon Utilization and Element Cycling Functions of Hydrothermarchaeota in Hydrothermal Sediment.</title>
        <authorList>
            <person name="Zhou Z."/>
            <person name="Liu Y."/>
            <person name="Xu W."/>
            <person name="Pan J."/>
            <person name="Luo Z.H."/>
            <person name="Li M."/>
        </authorList>
    </citation>
    <scope>NUCLEOTIDE SEQUENCE [LARGE SCALE GENOMIC DNA]</scope>
    <source>
        <strain evidence="13">HyVt-456</strain>
    </source>
</reference>
<comment type="caution">
    <text evidence="13">The sequence shown here is derived from an EMBL/GenBank/DDBJ whole genome shotgun (WGS) entry which is preliminary data.</text>
</comment>
<dbReference type="InterPro" id="IPR036264">
    <property type="entry name" value="Bact_exopeptidase_dim_dom"/>
</dbReference>
<evidence type="ECO:0000256" key="3">
    <source>
        <dbReference type="ARBA" id="ARBA00005130"/>
    </source>
</evidence>
<evidence type="ECO:0000256" key="8">
    <source>
        <dbReference type="ARBA" id="ARBA00022801"/>
    </source>
</evidence>
<evidence type="ECO:0000259" key="12">
    <source>
        <dbReference type="Pfam" id="PF07687"/>
    </source>
</evidence>
<dbReference type="AlphaFoldDB" id="A0A7V1LN83"/>
<comment type="cofactor">
    <cofactor evidence="1">
        <name>Co(2+)</name>
        <dbReference type="ChEBI" id="CHEBI:48828"/>
    </cofactor>
</comment>
<accession>A0A7V1LN83</accession>
<dbReference type="CDD" id="cd08659">
    <property type="entry name" value="M20_ArgE_DapE-like"/>
    <property type="match status" value="1"/>
</dbReference>
<evidence type="ECO:0000256" key="1">
    <source>
        <dbReference type="ARBA" id="ARBA00001941"/>
    </source>
</evidence>